<dbReference type="Gene3D" id="1.10.30.10">
    <property type="entry name" value="High mobility group box domain"/>
    <property type="match status" value="1"/>
</dbReference>
<reference evidence="7" key="1">
    <citation type="journal article" date="2007" name="Fungal Genet. Biol.">
        <title>Mating-type genes and the genetic structure of a world-wide collection of the tomato pathogen Cladosporium fulvum.</title>
        <authorList>
            <person name="Stergiopoulos I."/>
            <person name="Groenewald M."/>
            <person name="Staats M."/>
            <person name="Lindhout P."/>
            <person name="Crous P.W."/>
            <person name="De Wit P.J."/>
        </authorList>
    </citation>
    <scope>NUCLEOTIDE SEQUENCE</scope>
    <source>
        <strain evidence="7">IMI Day9 054980</strain>
    </source>
</reference>
<keyword evidence="9" id="KW-1185">Reference proteome</keyword>
<dbReference type="PANTHER" id="PTHR10270:SF161">
    <property type="entry name" value="SEX-DETERMINING REGION Y PROTEIN"/>
    <property type="match status" value="1"/>
</dbReference>
<evidence type="ECO:0000256" key="4">
    <source>
        <dbReference type="PROSITE-ProRule" id="PRU00267"/>
    </source>
</evidence>
<dbReference type="InterPro" id="IPR036910">
    <property type="entry name" value="HMG_box_dom_sf"/>
</dbReference>
<keyword evidence="4" id="KW-0539">Nucleus</keyword>
<dbReference type="InterPro" id="IPR050140">
    <property type="entry name" value="SRY-related_HMG-box_TF-like"/>
</dbReference>
<dbReference type="OMA" id="MHNNDIS"/>
<dbReference type="AlphaFoldDB" id="Q0Q2I8"/>
<feature type="region of interest" description="Disordered" evidence="5">
    <location>
        <begin position="363"/>
        <end position="384"/>
    </location>
</feature>
<dbReference type="SUPFAM" id="SSF47095">
    <property type="entry name" value="HMG-box"/>
    <property type="match status" value="1"/>
</dbReference>
<dbReference type="Pfam" id="PF00505">
    <property type="entry name" value="HMG_box"/>
    <property type="match status" value="1"/>
</dbReference>
<evidence type="ECO:0000256" key="3">
    <source>
        <dbReference type="ARBA" id="ARBA00023163"/>
    </source>
</evidence>
<dbReference type="GO" id="GO:0000122">
    <property type="term" value="P:negative regulation of transcription by RNA polymerase II"/>
    <property type="evidence" value="ECO:0007669"/>
    <property type="project" value="TreeGrafter"/>
</dbReference>
<accession>Q0Q2I8</accession>
<reference evidence="8" key="2">
    <citation type="submission" date="2021-12" db="EMBL/GenBank/DDBJ databases">
        <authorList>
            <person name="Zaccaron A."/>
            <person name="Stergiopoulos I."/>
        </authorList>
    </citation>
    <scope>NUCLEOTIDE SEQUENCE</scope>
    <source>
        <strain evidence="8">Race5_Kim</strain>
    </source>
</reference>
<keyword evidence="1" id="KW-0805">Transcription regulation</keyword>
<evidence type="ECO:0000256" key="1">
    <source>
        <dbReference type="ARBA" id="ARBA00023015"/>
    </source>
</evidence>
<evidence type="ECO:0000313" key="8">
    <source>
        <dbReference type="EMBL" id="UJO25350.1"/>
    </source>
</evidence>
<dbReference type="PROSITE" id="PS50118">
    <property type="entry name" value="HMG_BOX_2"/>
    <property type="match status" value="1"/>
</dbReference>
<dbReference type="InterPro" id="IPR009071">
    <property type="entry name" value="HMG_box_dom"/>
</dbReference>
<protein>
    <submittedName>
        <fullName evidence="8">MAT+ sexual cell fertilization-promoting factor</fullName>
    </submittedName>
    <submittedName>
        <fullName evidence="7">MAT1-2-1 mating-type protein</fullName>
    </submittedName>
</protein>
<dbReference type="GO" id="GO:0005634">
    <property type="term" value="C:nucleus"/>
    <property type="evidence" value="ECO:0007669"/>
    <property type="project" value="UniProtKB-UniRule"/>
</dbReference>
<evidence type="ECO:0000256" key="5">
    <source>
        <dbReference type="SAM" id="MobiDB-lite"/>
    </source>
</evidence>
<proteinExistence type="predicted"/>
<evidence type="ECO:0000259" key="6">
    <source>
        <dbReference type="PROSITE" id="PS50118"/>
    </source>
</evidence>
<reference evidence="8" key="3">
    <citation type="journal article" date="2022" name="Microb. Genom.">
        <title>A chromosome-scale genome assembly of the tomato pathogen Cladosporium fulvum reveals a compartmentalized genome architecture and the presence of a dispensable chromosome.</title>
        <authorList>
            <person name="Zaccaron A.Z."/>
            <person name="Chen L.H."/>
            <person name="Samaras A."/>
            <person name="Stergiopoulos I."/>
        </authorList>
    </citation>
    <scope>NUCLEOTIDE SEQUENCE</scope>
    <source>
        <strain evidence="8">Race5_Kim</strain>
    </source>
</reference>
<dbReference type="GO" id="GO:0001228">
    <property type="term" value="F:DNA-binding transcription activator activity, RNA polymerase II-specific"/>
    <property type="evidence" value="ECO:0007669"/>
    <property type="project" value="TreeGrafter"/>
</dbReference>
<dbReference type="GO" id="GO:0030154">
    <property type="term" value="P:cell differentiation"/>
    <property type="evidence" value="ECO:0007669"/>
    <property type="project" value="TreeGrafter"/>
</dbReference>
<evidence type="ECO:0000313" key="7">
    <source>
        <dbReference type="EMBL" id="ABG49507.1"/>
    </source>
</evidence>
<feature type="DNA-binding region" description="HMG box" evidence="4">
    <location>
        <begin position="108"/>
        <end position="176"/>
    </location>
</feature>
<evidence type="ECO:0000256" key="2">
    <source>
        <dbReference type="ARBA" id="ARBA00023125"/>
    </source>
</evidence>
<dbReference type="OrthoDB" id="3643217at2759"/>
<keyword evidence="2 4" id="KW-0238">DNA-binding</keyword>
<evidence type="ECO:0000313" key="9">
    <source>
        <dbReference type="Proteomes" id="UP000756132"/>
    </source>
</evidence>
<dbReference type="PANTHER" id="PTHR10270">
    <property type="entry name" value="SOX TRANSCRIPTION FACTOR"/>
    <property type="match status" value="1"/>
</dbReference>
<keyword evidence="3" id="KW-0804">Transcription</keyword>
<sequence length="384" mass="41835">MATQITSYPQPAYDDDYYRVQRGILAAWLGGAKQIAVPITDMLVLGPERFEELRTNLEFQLNTGFDYLIDTSASIIGLKPVSPMTSPISASQPSTNAAASTKKSVAKVARPKNAFMIYRLNHHASVSAAYPGMHNNDISKIIGNMWSRESQAVKDEYKQRAEDEKRQHAIAHPGYQYQPRKPSEKKKRMTKNKLAKLAAVSRSTDATTDATTVPAQQNEQTTVDTFTPPYQNNTSQLTILDGTPLAAFDVFPGFAGDDGLHDQLELFNSQQPQLPANAGSIAVAAGPLTSDDSWLCLPAEDSLPTNDDGAEAQAFAEWASNPTTTGEGARTQDPFAEQYRQEQLDKELENLGLYFDVEGASGAPGVPDGFAPADNWQPLYTGEA</sequence>
<dbReference type="FunFam" id="1.10.30.10:FF:000041">
    <property type="entry name" value="HMG box family protein"/>
    <property type="match status" value="1"/>
</dbReference>
<dbReference type="GO" id="GO:0000978">
    <property type="term" value="F:RNA polymerase II cis-regulatory region sequence-specific DNA binding"/>
    <property type="evidence" value="ECO:0007669"/>
    <property type="project" value="TreeGrafter"/>
</dbReference>
<dbReference type="CDD" id="cd01389">
    <property type="entry name" value="HMG-box_ROX1-like"/>
    <property type="match status" value="1"/>
</dbReference>
<name>Q0Q2I8_PASFU</name>
<organism evidence="7">
    <name type="scientific">Passalora fulva</name>
    <name type="common">Tomato leaf mold</name>
    <name type="synonym">Cladosporium fulvum</name>
    <dbReference type="NCBI Taxonomy" id="5499"/>
    <lineage>
        <taxon>Eukaryota</taxon>
        <taxon>Fungi</taxon>
        <taxon>Dikarya</taxon>
        <taxon>Ascomycota</taxon>
        <taxon>Pezizomycotina</taxon>
        <taxon>Dothideomycetes</taxon>
        <taxon>Dothideomycetidae</taxon>
        <taxon>Mycosphaerellales</taxon>
        <taxon>Mycosphaerellaceae</taxon>
        <taxon>Fulvia</taxon>
    </lineage>
</organism>
<dbReference type="EMBL" id="DQ659351">
    <property type="protein sequence ID" value="ABG49507.1"/>
    <property type="molecule type" value="Genomic_DNA"/>
</dbReference>
<feature type="domain" description="HMG box" evidence="6">
    <location>
        <begin position="108"/>
        <end position="176"/>
    </location>
</feature>
<dbReference type="SMART" id="SM00398">
    <property type="entry name" value="HMG"/>
    <property type="match status" value="1"/>
</dbReference>
<dbReference type="Proteomes" id="UP000756132">
    <property type="component" value="Chromosome 13"/>
</dbReference>
<dbReference type="EMBL" id="CP090175">
    <property type="protein sequence ID" value="UJO25350.1"/>
    <property type="molecule type" value="Genomic_DNA"/>
</dbReference>
<gene>
    <name evidence="7" type="primary">MAT1-2-1</name>
    <name evidence="8" type="ORF">CLAFUR5_14199</name>
</gene>
<feature type="region of interest" description="Disordered" evidence="5">
    <location>
        <begin position="165"/>
        <end position="189"/>
    </location>
</feature>